<organism evidence="2 3">
    <name type="scientific">Dendrothele bispora (strain CBS 962.96)</name>
    <dbReference type="NCBI Taxonomy" id="1314807"/>
    <lineage>
        <taxon>Eukaryota</taxon>
        <taxon>Fungi</taxon>
        <taxon>Dikarya</taxon>
        <taxon>Basidiomycota</taxon>
        <taxon>Agaricomycotina</taxon>
        <taxon>Agaricomycetes</taxon>
        <taxon>Agaricomycetidae</taxon>
        <taxon>Agaricales</taxon>
        <taxon>Agaricales incertae sedis</taxon>
        <taxon>Dendrothele</taxon>
    </lineage>
</organism>
<dbReference type="Pfam" id="PF13561">
    <property type="entry name" value="adh_short_C2"/>
    <property type="match status" value="1"/>
</dbReference>
<reference evidence="2 3" key="1">
    <citation type="journal article" date="2019" name="Nat. Ecol. Evol.">
        <title>Megaphylogeny resolves global patterns of mushroom evolution.</title>
        <authorList>
            <person name="Varga T."/>
            <person name="Krizsan K."/>
            <person name="Foldi C."/>
            <person name="Dima B."/>
            <person name="Sanchez-Garcia M."/>
            <person name="Sanchez-Ramirez S."/>
            <person name="Szollosi G.J."/>
            <person name="Szarkandi J.G."/>
            <person name="Papp V."/>
            <person name="Albert L."/>
            <person name="Andreopoulos W."/>
            <person name="Angelini C."/>
            <person name="Antonin V."/>
            <person name="Barry K.W."/>
            <person name="Bougher N.L."/>
            <person name="Buchanan P."/>
            <person name="Buyck B."/>
            <person name="Bense V."/>
            <person name="Catcheside P."/>
            <person name="Chovatia M."/>
            <person name="Cooper J."/>
            <person name="Damon W."/>
            <person name="Desjardin D."/>
            <person name="Finy P."/>
            <person name="Geml J."/>
            <person name="Haridas S."/>
            <person name="Hughes K."/>
            <person name="Justo A."/>
            <person name="Karasinski D."/>
            <person name="Kautmanova I."/>
            <person name="Kiss B."/>
            <person name="Kocsube S."/>
            <person name="Kotiranta H."/>
            <person name="LaButti K.M."/>
            <person name="Lechner B.E."/>
            <person name="Liimatainen K."/>
            <person name="Lipzen A."/>
            <person name="Lukacs Z."/>
            <person name="Mihaltcheva S."/>
            <person name="Morgado L.N."/>
            <person name="Niskanen T."/>
            <person name="Noordeloos M.E."/>
            <person name="Ohm R.A."/>
            <person name="Ortiz-Santana B."/>
            <person name="Ovrebo C."/>
            <person name="Racz N."/>
            <person name="Riley R."/>
            <person name="Savchenko A."/>
            <person name="Shiryaev A."/>
            <person name="Soop K."/>
            <person name="Spirin V."/>
            <person name="Szebenyi C."/>
            <person name="Tomsovsky M."/>
            <person name="Tulloss R.E."/>
            <person name="Uehling J."/>
            <person name="Grigoriev I.V."/>
            <person name="Vagvolgyi C."/>
            <person name="Papp T."/>
            <person name="Martin F.M."/>
            <person name="Miettinen O."/>
            <person name="Hibbett D.S."/>
            <person name="Nagy L.G."/>
        </authorList>
    </citation>
    <scope>NUCLEOTIDE SEQUENCE [LARGE SCALE GENOMIC DNA]</scope>
    <source>
        <strain evidence="2 3">CBS 962.96</strain>
    </source>
</reference>
<dbReference type="OrthoDB" id="498125at2759"/>
<dbReference type="PRINTS" id="PR00081">
    <property type="entry name" value="GDHRDH"/>
</dbReference>
<dbReference type="InterPro" id="IPR002347">
    <property type="entry name" value="SDR_fam"/>
</dbReference>
<keyword evidence="3" id="KW-1185">Reference proteome</keyword>
<dbReference type="Proteomes" id="UP000297245">
    <property type="component" value="Unassembled WGS sequence"/>
</dbReference>
<comment type="similarity">
    <text evidence="1">Belongs to the short-chain dehydrogenases/reductases (SDR) family.</text>
</comment>
<evidence type="ECO:0000313" key="2">
    <source>
        <dbReference type="EMBL" id="THU83387.1"/>
    </source>
</evidence>
<protein>
    <submittedName>
        <fullName evidence="2">NAD(P)-binding protein</fullName>
    </submittedName>
</protein>
<proteinExistence type="inferred from homology"/>
<dbReference type="AlphaFoldDB" id="A0A4S8L4B9"/>
<evidence type="ECO:0000313" key="3">
    <source>
        <dbReference type="Proteomes" id="UP000297245"/>
    </source>
</evidence>
<dbReference type="FunFam" id="3.40.50.720:FF:000084">
    <property type="entry name" value="Short-chain dehydrogenase reductase"/>
    <property type="match status" value="1"/>
</dbReference>
<dbReference type="PANTHER" id="PTHR42760">
    <property type="entry name" value="SHORT-CHAIN DEHYDROGENASES/REDUCTASES FAMILY MEMBER"/>
    <property type="match status" value="1"/>
</dbReference>
<gene>
    <name evidence="2" type="ORF">K435DRAFT_871337</name>
</gene>
<dbReference type="SUPFAM" id="SSF51735">
    <property type="entry name" value="NAD(P)-binding Rossmann-fold domains"/>
    <property type="match status" value="1"/>
</dbReference>
<dbReference type="PANTHER" id="PTHR42760:SF121">
    <property type="entry name" value="3-OXOACYL-(ACYL-CARRIER-PROTEIN) REDUCTASE"/>
    <property type="match status" value="1"/>
</dbReference>
<dbReference type="PRINTS" id="PR00080">
    <property type="entry name" value="SDRFAMILY"/>
</dbReference>
<sequence>MSAAVDTSKRVALVTGAGQGIGQAIALRLAKDGLDVAVNDIQGNLEQVSALSKKIIELGCKSTVHIADVSEEDQVINMIDNVVKEHGSLDVMVANAGIIILQPLMETTLEQWERTFAINVRGVFLCYKHAGKQMVAQGRGGRIIGASSTAGKRGHNPSINHSAYSGSKFAVRGITQAAAGEFGRYGITVNAYAPGCIDTALTRGMDARLTETTGSTPGQLYKTYADRSLTGYNGTPEDVAGLVSYLVSKEAHFVTGQSICINGGTFCD</sequence>
<dbReference type="GO" id="GO:0016616">
    <property type="term" value="F:oxidoreductase activity, acting on the CH-OH group of donors, NAD or NADP as acceptor"/>
    <property type="evidence" value="ECO:0007669"/>
    <property type="project" value="TreeGrafter"/>
</dbReference>
<dbReference type="Gene3D" id="3.40.50.720">
    <property type="entry name" value="NAD(P)-binding Rossmann-like Domain"/>
    <property type="match status" value="1"/>
</dbReference>
<dbReference type="InterPro" id="IPR036291">
    <property type="entry name" value="NAD(P)-bd_dom_sf"/>
</dbReference>
<evidence type="ECO:0000256" key="1">
    <source>
        <dbReference type="ARBA" id="ARBA00006484"/>
    </source>
</evidence>
<accession>A0A4S8L4B9</accession>
<dbReference type="EMBL" id="ML179666">
    <property type="protein sequence ID" value="THU83387.1"/>
    <property type="molecule type" value="Genomic_DNA"/>
</dbReference>
<dbReference type="GO" id="GO:0006633">
    <property type="term" value="P:fatty acid biosynthetic process"/>
    <property type="evidence" value="ECO:0007669"/>
    <property type="project" value="TreeGrafter"/>
</dbReference>
<dbReference type="GO" id="GO:0048038">
    <property type="term" value="F:quinone binding"/>
    <property type="evidence" value="ECO:0007669"/>
    <property type="project" value="TreeGrafter"/>
</dbReference>
<name>A0A4S8L4B9_DENBC</name>